<organism evidence="3 4">
    <name type="scientific">Pseudomonas citronellolis</name>
    <dbReference type="NCBI Taxonomy" id="53408"/>
    <lineage>
        <taxon>Bacteria</taxon>
        <taxon>Pseudomonadati</taxon>
        <taxon>Pseudomonadota</taxon>
        <taxon>Gammaproteobacteria</taxon>
        <taxon>Pseudomonadales</taxon>
        <taxon>Pseudomonadaceae</taxon>
        <taxon>Pseudomonas</taxon>
    </lineage>
</organism>
<dbReference type="Gene3D" id="2.60.120.1440">
    <property type="match status" value="1"/>
</dbReference>
<name>A0AAQ1HLJ5_9PSED</name>
<protein>
    <submittedName>
        <fullName evidence="3">FecR family protein</fullName>
    </submittedName>
</protein>
<dbReference type="Pfam" id="PF16220">
    <property type="entry name" value="DUF4880"/>
    <property type="match status" value="1"/>
</dbReference>
<dbReference type="PANTHER" id="PTHR30273:SF2">
    <property type="entry name" value="PROTEIN FECR"/>
    <property type="match status" value="1"/>
</dbReference>
<feature type="domain" description="FecR N-terminal" evidence="2">
    <location>
        <begin position="15"/>
        <end position="56"/>
    </location>
</feature>
<dbReference type="GO" id="GO:0016989">
    <property type="term" value="F:sigma factor antagonist activity"/>
    <property type="evidence" value="ECO:0007669"/>
    <property type="project" value="TreeGrafter"/>
</dbReference>
<feature type="domain" description="FecR protein" evidence="1">
    <location>
        <begin position="118"/>
        <end position="214"/>
    </location>
</feature>
<evidence type="ECO:0000313" key="3">
    <source>
        <dbReference type="EMBL" id="SFC62872.1"/>
    </source>
</evidence>
<evidence type="ECO:0000313" key="4">
    <source>
        <dbReference type="Proteomes" id="UP000183385"/>
    </source>
</evidence>
<accession>A0AAQ1HLJ5</accession>
<evidence type="ECO:0000259" key="2">
    <source>
        <dbReference type="Pfam" id="PF16220"/>
    </source>
</evidence>
<dbReference type="Pfam" id="PF04773">
    <property type="entry name" value="FecR"/>
    <property type="match status" value="1"/>
</dbReference>
<sequence length="327" mass="36106">MNANSPDDLPDAVLDQAIGWLVRLQSGYADEYTQAACLQWRHAHPLHETAWQALQTSESAFRRLAEAPGSVAQDTLQRLQGKRHGRRQALKMLGFGVAITGLGGWGLREHSPADWASDYSTGVGERRQFLLSDGTRLQLNTSSAVNVRFSKQRRTVQLLRGEIFIDTGKDIAAPEGYRSLWVDSRHAQLQAIGTAFGVREEARGTRLRVEGGIVAIHRAGSQPIRVLAGEEYLISADGSHNVVSPAMNSSAWIQGQLVAKRMRLAELLAELARYRHGWLSCDPAIAGLEVSGVFQLDHIDQALDALGDSMLLRIQRFTPLWTRVTAR</sequence>
<dbReference type="PANTHER" id="PTHR30273">
    <property type="entry name" value="PERIPLASMIC SIGNAL SENSOR AND SIGMA FACTOR ACTIVATOR FECR-RELATED"/>
    <property type="match status" value="1"/>
</dbReference>
<dbReference type="InterPro" id="IPR032623">
    <property type="entry name" value="FecR_N"/>
</dbReference>
<comment type="caution">
    <text evidence="3">The sequence shown here is derived from an EMBL/GenBank/DDBJ whole genome shotgun (WGS) entry which is preliminary data.</text>
</comment>
<proteinExistence type="predicted"/>
<dbReference type="InterPro" id="IPR012373">
    <property type="entry name" value="Ferrdict_sens_TM"/>
</dbReference>
<dbReference type="RefSeq" id="WP_074979534.1">
    <property type="nucleotide sequence ID" value="NZ_FOLS01000008.1"/>
</dbReference>
<dbReference type="Proteomes" id="UP000183385">
    <property type="component" value="Unassembled WGS sequence"/>
</dbReference>
<evidence type="ECO:0000259" key="1">
    <source>
        <dbReference type="Pfam" id="PF04773"/>
    </source>
</evidence>
<dbReference type="PIRSF" id="PIRSF018266">
    <property type="entry name" value="FecR"/>
    <property type="match status" value="1"/>
</dbReference>
<dbReference type="AlphaFoldDB" id="A0AAQ1HLJ5"/>
<dbReference type="EMBL" id="FOLS01000008">
    <property type="protein sequence ID" value="SFC62872.1"/>
    <property type="molecule type" value="Genomic_DNA"/>
</dbReference>
<gene>
    <name evidence="3" type="ORF">SAMN05216577_10877</name>
</gene>
<keyword evidence="4" id="KW-1185">Reference proteome</keyword>
<reference evidence="3 4" key="1">
    <citation type="submission" date="2016-10" db="EMBL/GenBank/DDBJ databases">
        <authorList>
            <person name="Varghese N."/>
            <person name="Submissions S."/>
        </authorList>
    </citation>
    <scope>NUCLEOTIDE SEQUENCE [LARGE SCALE GENOMIC DNA]</scope>
    <source>
        <strain evidence="3 4">LMG 18378</strain>
    </source>
</reference>
<dbReference type="InterPro" id="IPR006860">
    <property type="entry name" value="FecR"/>
</dbReference>